<comment type="caution">
    <text evidence="1">The sequence shown here is derived from an EMBL/GenBank/DDBJ whole genome shotgun (WGS) entry which is preliminary data.</text>
</comment>
<accession>A0A2G9H7G4</accession>
<dbReference type="Proteomes" id="UP000231279">
    <property type="component" value="Unassembled WGS sequence"/>
</dbReference>
<protein>
    <submittedName>
        <fullName evidence="1">Uncharacterized protein</fullName>
    </submittedName>
</protein>
<keyword evidence="2" id="KW-1185">Reference proteome</keyword>
<dbReference type="EMBL" id="NKXS01002480">
    <property type="protein sequence ID" value="PIN13449.1"/>
    <property type="molecule type" value="Genomic_DNA"/>
</dbReference>
<evidence type="ECO:0000313" key="1">
    <source>
        <dbReference type="EMBL" id="PIN13449.1"/>
    </source>
</evidence>
<dbReference type="AlphaFoldDB" id="A0A2G9H7G4"/>
<name>A0A2G9H7G4_9LAMI</name>
<sequence length="63" mass="6881">MILLATIQHRNMASSPRQRFAIPTDSPCHARPTSEMHPLCTGRPVGTQCLANAKCTRCSTPFA</sequence>
<organism evidence="1 2">
    <name type="scientific">Handroanthus impetiginosus</name>
    <dbReference type="NCBI Taxonomy" id="429701"/>
    <lineage>
        <taxon>Eukaryota</taxon>
        <taxon>Viridiplantae</taxon>
        <taxon>Streptophyta</taxon>
        <taxon>Embryophyta</taxon>
        <taxon>Tracheophyta</taxon>
        <taxon>Spermatophyta</taxon>
        <taxon>Magnoliopsida</taxon>
        <taxon>eudicotyledons</taxon>
        <taxon>Gunneridae</taxon>
        <taxon>Pentapetalae</taxon>
        <taxon>asterids</taxon>
        <taxon>lamiids</taxon>
        <taxon>Lamiales</taxon>
        <taxon>Bignoniaceae</taxon>
        <taxon>Crescentiina</taxon>
        <taxon>Tabebuia alliance</taxon>
        <taxon>Handroanthus</taxon>
    </lineage>
</organism>
<gene>
    <name evidence="1" type="ORF">CDL12_13925</name>
</gene>
<reference evidence="2" key="1">
    <citation type="journal article" date="2018" name="Gigascience">
        <title>Genome assembly of the Pink Ipe (Handroanthus impetiginosus, Bignoniaceae), a highly valued, ecologically keystone Neotropical timber forest tree.</title>
        <authorList>
            <person name="Silva-Junior O.B."/>
            <person name="Grattapaglia D."/>
            <person name="Novaes E."/>
            <person name="Collevatti R.G."/>
        </authorList>
    </citation>
    <scope>NUCLEOTIDE SEQUENCE [LARGE SCALE GENOMIC DNA]</scope>
    <source>
        <strain evidence="2">cv. UFG-1</strain>
    </source>
</reference>
<proteinExistence type="predicted"/>
<evidence type="ECO:0000313" key="2">
    <source>
        <dbReference type="Proteomes" id="UP000231279"/>
    </source>
</evidence>